<gene>
    <name evidence="7" type="ORF">GOB93_03740</name>
</gene>
<evidence type="ECO:0000256" key="5">
    <source>
        <dbReference type="RuleBase" id="RU363032"/>
    </source>
</evidence>
<feature type="domain" description="ABC transmembrane type-1" evidence="6">
    <location>
        <begin position="72"/>
        <end position="267"/>
    </location>
</feature>
<dbReference type="CDD" id="cd06261">
    <property type="entry name" value="TM_PBP2"/>
    <property type="match status" value="1"/>
</dbReference>
<protein>
    <submittedName>
        <fullName evidence="7">ABC transporter permease subunit</fullName>
    </submittedName>
</protein>
<dbReference type="Pfam" id="PF00528">
    <property type="entry name" value="BPD_transp_1"/>
    <property type="match status" value="1"/>
</dbReference>
<comment type="caution">
    <text evidence="7">The sequence shown here is derived from an EMBL/GenBank/DDBJ whole genome shotgun (WGS) entry which is preliminary data.</text>
</comment>
<evidence type="ECO:0000313" key="7">
    <source>
        <dbReference type="EMBL" id="NHN83754.1"/>
    </source>
</evidence>
<reference evidence="7 8" key="1">
    <citation type="journal article" date="2020" name="Int. J. Syst. Evol. Microbiol.">
        <title>Novel acetic acid bacteria from cider fermentations: Acetobacter conturbans sp. nov. and Acetobacter fallax sp. nov.</title>
        <authorList>
            <person name="Sombolestani A.S."/>
            <person name="Cleenwerck I."/>
            <person name="Cnockaert M."/>
            <person name="Borremans W."/>
            <person name="Wieme A.D."/>
            <person name="De Vuyst L."/>
            <person name="Vandamme P."/>
        </authorList>
    </citation>
    <scope>NUCLEOTIDE SEQUENCE [LARGE SCALE GENOMIC DNA]</scope>
    <source>
        <strain evidence="7 8">LMG 30640</strain>
    </source>
</reference>
<evidence type="ECO:0000256" key="3">
    <source>
        <dbReference type="ARBA" id="ARBA00022989"/>
    </source>
</evidence>
<dbReference type="PANTHER" id="PTHR42744">
    <property type="entry name" value="BINDING-PROTEIN-DEPENDENT TRANSPORT SYSTEMS INNER MEMBRANE COMPONENT"/>
    <property type="match status" value="1"/>
</dbReference>
<feature type="transmembrane region" description="Helical" evidence="5">
    <location>
        <begin position="417"/>
        <end position="440"/>
    </location>
</feature>
<organism evidence="7 8">
    <name type="scientific">Acetobacter musti</name>
    <dbReference type="NCBI Taxonomy" id="864732"/>
    <lineage>
        <taxon>Bacteria</taxon>
        <taxon>Pseudomonadati</taxon>
        <taxon>Pseudomonadota</taxon>
        <taxon>Alphaproteobacteria</taxon>
        <taxon>Acetobacterales</taxon>
        <taxon>Acetobacteraceae</taxon>
        <taxon>Acetobacter</taxon>
    </lineage>
</organism>
<evidence type="ECO:0000256" key="4">
    <source>
        <dbReference type="ARBA" id="ARBA00023136"/>
    </source>
</evidence>
<feature type="transmembrane region" description="Helical" evidence="5">
    <location>
        <begin position="446"/>
        <end position="465"/>
    </location>
</feature>
<evidence type="ECO:0000313" key="8">
    <source>
        <dbReference type="Proteomes" id="UP000635278"/>
    </source>
</evidence>
<dbReference type="InterPro" id="IPR000515">
    <property type="entry name" value="MetI-like"/>
</dbReference>
<keyword evidence="3 5" id="KW-1133">Transmembrane helix</keyword>
<feature type="transmembrane region" description="Helical" evidence="5">
    <location>
        <begin position="345"/>
        <end position="363"/>
    </location>
</feature>
<accession>A0ABX0JQ51</accession>
<dbReference type="InterPro" id="IPR035906">
    <property type="entry name" value="MetI-like_sf"/>
</dbReference>
<dbReference type="PANTHER" id="PTHR42744:SF1">
    <property type="entry name" value="BINDING-PROTEIN-DEPENDENT TRANSPORT SYSTEMS INNER MEMBRANE COMPONENT"/>
    <property type="match status" value="1"/>
</dbReference>
<dbReference type="Proteomes" id="UP000635278">
    <property type="component" value="Unassembled WGS sequence"/>
</dbReference>
<dbReference type="PROSITE" id="PS50928">
    <property type="entry name" value="ABC_TM1"/>
    <property type="match status" value="1"/>
</dbReference>
<name>A0ABX0JQ51_9PROT</name>
<keyword evidence="8" id="KW-1185">Reference proteome</keyword>
<feature type="transmembrane region" description="Helical" evidence="5">
    <location>
        <begin position="383"/>
        <end position="405"/>
    </location>
</feature>
<keyword evidence="5" id="KW-0813">Transport</keyword>
<comment type="similarity">
    <text evidence="5">Belongs to the binding-protein-dependent transport system permease family.</text>
</comment>
<feature type="transmembrane region" description="Helical" evidence="5">
    <location>
        <begin position="77"/>
        <end position="98"/>
    </location>
</feature>
<feature type="transmembrane region" description="Helical" evidence="5">
    <location>
        <begin position="551"/>
        <end position="570"/>
    </location>
</feature>
<dbReference type="Gene3D" id="1.10.3720.10">
    <property type="entry name" value="MetI-like"/>
    <property type="match status" value="1"/>
</dbReference>
<keyword evidence="2 5" id="KW-0812">Transmembrane</keyword>
<feature type="transmembrane region" description="Helical" evidence="5">
    <location>
        <begin position="119"/>
        <end position="136"/>
    </location>
</feature>
<feature type="transmembrane region" description="Helical" evidence="5">
    <location>
        <begin position="493"/>
        <end position="514"/>
    </location>
</feature>
<comment type="subcellular location">
    <subcellularLocation>
        <location evidence="1 5">Cell membrane</location>
        <topology evidence="1 5">Multi-pass membrane protein</topology>
    </subcellularLocation>
</comment>
<feature type="transmembrane region" description="Helical" evidence="5">
    <location>
        <begin position="27"/>
        <end position="46"/>
    </location>
</feature>
<dbReference type="SUPFAM" id="SSF161098">
    <property type="entry name" value="MetI-like"/>
    <property type="match status" value="2"/>
</dbReference>
<feature type="transmembrane region" description="Helical" evidence="5">
    <location>
        <begin position="245"/>
        <end position="267"/>
    </location>
</feature>
<dbReference type="RefSeq" id="WP_173582181.1">
    <property type="nucleotide sequence ID" value="NZ_WOTB01000003.1"/>
</dbReference>
<sequence>MSASGSPLSERFAADVVPPRAGMFRLAGIRALVCILCLEMLAGVGVDVLTEPDAVSGRQVAHLSLLRLPDCALHTTLRMATVLIVALVFSVCCALVMVRSARLRENILSFLTEMRTIPVCGFLVFVAPFFSMLMPAHGVAGECLADAAVFPVLAGPMTASFLQAIGEVPGDLTLMARGFRLTGWQMFWRLIVPVSVPALVRGMARAMPYAWLALLWTEIFIRHRASFVTPGLGAYVSAAASNSDGWPVVLSAAVMMLIVAMYDWFIFQPALTWSYRFVADNDGQPVSDGPEEPWMLQFVRRAPAIGWLGGHLVRTARTLGTLRLGTKPLAEPSADISIRSGLHETAALTVLCALTLAFCWQPLVFHIGPIGIVRVVALGFTTLLHVMAMVFLVSAIWIFPGVWLGKRLGAIAGHMTLLRLLGVFPTVMLFPLAAALITAFRLSSGFWLMPLLVTGPQWLLATRLVSSVAEFPKGLFEAAQAYNIRGWMWWRSVVLPGLGGGWLAGARAAFFGAWNLAIAAEFVRWGNVRLTSEGIGSYIAEAVEAGDSIRAAFGVTVMTAFAALLSALVWEPLTTWVRRRTTGAG</sequence>
<evidence type="ECO:0000256" key="1">
    <source>
        <dbReference type="ARBA" id="ARBA00004651"/>
    </source>
</evidence>
<proteinExistence type="inferred from homology"/>
<evidence type="ECO:0000256" key="2">
    <source>
        <dbReference type="ARBA" id="ARBA00022692"/>
    </source>
</evidence>
<dbReference type="EMBL" id="WOTB01000003">
    <property type="protein sequence ID" value="NHN83754.1"/>
    <property type="molecule type" value="Genomic_DNA"/>
</dbReference>
<keyword evidence="4 5" id="KW-0472">Membrane</keyword>
<evidence type="ECO:0000259" key="6">
    <source>
        <dbReference type="PROSITE" id="PS50928"/>
    </source>
</evidence>